<sequence>MPRQAAFAPDDSPLEVLPRDLSAYRKGNTGIDYVHRFESGRPGPHVLINALTHGNEICGMVAATHLLDTGVRPKIGTLTVSFANVEAYEAFDIERPYENRQLVHNLNRIWSPEMLDGSEYSPELRRARELRPVLAAADSILDIHSTRAPVQPFWVYPEFARNAALTLAVGSPLVHLVMPPGAAPGTGVMSYARHGDPAGDSLGAVVVECGQHFARSAAELATDVTLRFLAHHGLIEALPAPADAAPARRFRLLEVHLVQTPQFAFTRPVIGFETFAKGELIATDSGKEIRSPCDGCTIFMPTRDPVVGREGVYLTVQI</sequence>
<evidence type="ECO:0000313" key="7">
    <source>
        <dbReference type="Proteomes" id="UP000575083"/>
    </source>
</evidence>
<keyword evidence="2" id="KW-0479">Metal-binding</keyword>
<organism evidence="6 7">
    <name type="scientific">Acidovorax soli</name>
    <dbReference type="NCBI Taxonomy" id="592050"/>
    <lineage>
        <taxon>Bacteria</taxon>
        <taxon>Pseudomonadati</taxon>
        <taxon>Pseudomonadota</taxon>
        <taxon>Betaproteobacteria</taxon>
        <taxon>Burkholderiales</taxon>
        <taxon>Comamonadaceae</taxon>
        <taxon>Acidovorax</taxon>
    </lineage>
</organism>
<accession>A0A7X0PHY3</accession>
<dbReference type="GO" id="GO:0005829">
    <property type="term" value="C:cytosol"/>
    <property type="evidence" value="ECO:0007669"/>
    <property type="project" value="TreeGrafter"/>
</dbReference>
<dbReference type="Gene3D" id="3.40.630.10">
    <property type="entry name" value="Zn peptidases"/>
    <property type="match status" value="1"/>
</dbReference>
<dbReference type="GO" id="GO:0046872">
    <property type="term" value="F:metal ion binding"/>
    <property type="evidence" value="ECO:0007669"/>
    <property type="project" value="UniProtKB-KW"/>
</dbReference>
<evidence type="ECO:0000256" key="2">
    <source>
        <dbReference type="ARBA" id="ARBA00022723"/>
    </source>
</evidence>
<evidence type="ECO:0000313" key="6">
    <source>
        <dbReference type="EMBL" id="MBB6561756.1"/>
    </source>
</evidence>
<gene>
    <name evidence="6" type="ORF">HNP48_004450</name>
</gene>
<dbReference type="PANTHER" id="PTHR15162:SF7">
    <property type="entry name" value="SUCCINYLGLUTAMATE DESUCCINYLASE"/>
    <property type="match status" value="1"/>
</dbReference>
<dbReference type="AlphaFoldDB" id="A0A7X0PHY3"/>
<dbReference type="GO" id="GO:0016788">
    <property type="term" value="F:hydrolase activity, acting on ester bonds"/>
    <property type="evidence" value="ECO:0007669"/>
    <property type="project" value="InterPro"/>
</dbReference>
<reference evidence="6 7" key="1">
    <citation type="submission" date="2020-08" db="EMBL/GenBank/DDBJ databases">
        <title>Functional genomics of gut bacteria from endangered species of beetles.</title>
        <authorList>
            <person name="Carlos-Shanley C."/>
        </authorList>
    </citation>
    <scope>NUCLEOTIDE SEQUENCE [LARGE SCALE GENOMIC DNA]</scope>
    <source>
        <strain evidence="6 7">S00198</strain>
    </source>
</reference>
<comment type="cofactor">
    <cofactor evidence="1">
        <name>Zn(2+)</name>
        <dbReference type="ChEBI" id="CHEBI:29105"/>
    </cofactor>
</comment>
<feature type="domain" description="Succinylglutamate desuccinylase/Aspartoacylase catalytic" evidence="5">
    <location>
        <begin position="42"/>
        <end position="150"/>
    </location>
</feature>
<dbReference type="InterPro" id="IPR050178">
    <property type="entry name" value="AspA/AstE_fam"/>
</dbReference>
<dbReference type="InterPro" id="IPR055438">
    <property type="entry name" value="AstE_AspA_cat"/>
</dbReference>
<proteinExistence type="predicted"/>
<evidence type="ECO:0000256" key="1">
    <source>
        <dbReference type="ARBA" id="ARBA00001947"/>
    </source>
</evidence>
<dbReference type="Pfam" id="PF24827">
    <property type="entry name" value="AstE_AspA_cat"/>
    <property type="match status" value="1"/>
</dbReference>
<evidence type="ECO:0000256" key="4">
    <source>
        <dbReference type="ARBA" id="ARBA00022833"/>
    </source>
</evidence>
<protein>
    <submittedName>
        <fullName evidence="6">Putative deacylase</fullName>
    </submittedName>
</protein>
<evidence type="ECO:0000259" key="5">
    <source>
        <dbReference type="Pfam" id="PF24827"/>
    </source>
</evidence>
<name>A0A7X0PHY3_9BURK</name>
<dbReference type="EMBL" id="JACHLK010000009">
    <property type="protein sequence ID" value="MBB6561756.1"/>
    <property type="molecule type" value="Genomic_DNA"/>
</dbReference>
<dbReference type="Proteomes" id="UP000575083">
    <property type="component" value="Unassembled WGS sequence"/>
</dbReference>
<keyword evidence="4" id="KW-0862">Zinc</keyword>
<dbReference type="PANTHER" id="PTHR15162">
    <property type="entry name" value="ASPARTOACYLASE"/>
    <property type="match status" value="1"/>
</dbReference>
<dbReference type="RefSeq" id="WP_184861093.1">
    <property type="nucleotide sequence ID" value="NZ_JACHLK010000009.1"/>
</dbReference>
<evidence type="ECO:0000256" key="3">
    <source>
        <dbReference type="ARBA" id="ARBA00022801"/>
    </source>
</evidence>
<keyword evidence="3" id="KW-0378">Hydrolase</keyword>
<comment type="caution">
    <text evidence="6">The sequence shown here is derived from an EMBL/GenBank/DDBJ whole genome shotgun (WGS) entry which is preliminary data.</text>
</comment>
<dbReference type="SUPFAM" id="SSF53187">
    <property type="entry name" value="Zn-dependent exopeptidases"/>
    <property type="match status" value="1"/>
</dbReference>
<keyword evidence="7" id="KW-1185">Reference proteome</keyword>